<keyword evidence="2 8" id="KW-0699">rRNA-binding</keyword>
<evidence type="ECO:0000313" key="13">
    <source>
        <dbReference type="Proteomes" id="UP000266975"/>
    </source>
</evidence>
<evidence type="ECO:0000259" key="11">
    <source>
        <dbReference type="PROSITE" id="PS50823"/>
    </source>
</evidence>
<dbReference type="FunFam" id="3.30.1140.32:FF:000002">
    <property type="entry name" value="30S ribosomal protein S3"/>
    <property type="match status" value="1"/>
</dbReference>
<dbReference type="InterPro" id="IPR009019">
    <property type="entry name" value="KH_sf_prok-type"/>
</dbReference>
<dbReference type="SUPFAM" id="SSF54821">
    <property type="entry name" value="Ribosomal protein S3 C-terminal domain"/>
    <property type="match status" value="1"/>
</dbReference>
<accession>A0A3M8K7Q7</accession>
<dbReference type="InterPro" id="IPR015946">
    <property type="entry name" value="KH_dom-like_a/b"/>
</dbReference>
<keyword evidence="13" id="KW-1185">Reference proteome</keyword>
<dbReference type="PROSITE" id="PS00548">
    <property type="entry name" value="RIBOSOMAL_S3"/>
    <property type="match status" value="1"/>
</dbReference>
<dbReference type="InterPro" id="IPR004044">
    <property type="entry name" value="KH_dom_type_2"/>
</dbReference>
<comment type="caution">
    <text evidence="12">The sequence shown here is derived from an EMBL/GenBank/DDBJ whole genome shotgun (WGS) entry which is preliminary data.</text>
</comment>
<dbReference type="GO" id="GO:0003729">
    <property type="term" value="F:mRNA binding"/>
    <property type="evidence" value="ECO:0007669"/>
    <property type="project" value="UniProtKB-UniRule"/>
</dbReference>
<keyword evidence="3 8" id="KW-0694">RNA-binding</keyword>
<feature type="domain" description="KH type-2" evidence="11">
    <location>
        <begin position="38"/>
        <end position="106"/>
    </location>
</feature>
<evidence type="ECO:0000256" key="3">
    <source>
        <dbReference type="ARBA" id="ARBA00022884"/>
    </source>
</evidence>
<dbReference type="Gene3D" id="3.30.300.20">
    <property type="match status" value="1"/>
</dbReference>
<dbReference type="InterPro" id="IPR004087">
    <property type="entry name" value="KH_dom"/>
</dbReference>
<dbReference type="InterPro" id="IPR057258">
    <property type="entry name" value="Ribosomal_uS3"/>
</dbReference>
<dbReference type="OrthoDB" id="9806396at2"/>
<dbReference type="FunFam" id="3.30.300.20:FF:000001">
    <property type="entry name" value="30S ribosomal protein S3"/>
    <property type="match status" value="1"/>
</dbReference>
<dbReference type="GO" id="GO:0019843">
    <property type="term" value="F:rRNA binding"/>
    <property type="evidence" value="ECO:0007669"/>
    <property type="project" value="UniProtKB-UniRule"/>
</dbReference>
<dbReference type="PROSITE" id="PS50823">
    <property type="entry name" value="KH_TYPE_2"/>
    <property type="match status" value="1"/>
</dbReference>
<dbReference type="InterPro" id="IPR018280">
    <property type="entry name" value="Ribosomal_uS3_CS"/>
</dbReference>
<dbReference type="PANTHER" id="PTHR11760:SF19">
    <property type="entry name" value="SMALL RIBOSOMAL SUBUNIT PROTEIN US3C"/>
    <property type="match status" value="1"/>
</dbReference>
<evidence type="ECO:0000256" key="7">
    <source>
        <dbReference type="ARBA" id="ARBA00035257"/>
    </source>
</evidence>
<evidence type="ECO:0000256" key="6">
    <source>
        <dbReference type="ARBA" id="ARBA00024998"/>
    </source>
</evidence>
<dbReference type="GO" id="GO:0003735">
    <property type="term" value="F:structural constituent of ribosome"/>
    <property type="evidence" value="ECO:0007669"/>
    <property type="project" value="InterPro"/>
</dbReference>
<name>A0A3M8K7Q7_9CORY</name>
<keyword evidence="4 8" id="KW-0689">Ribosomal protein</keyword>
<dbReference type="InterPro" id="IPR001351">
    <property type="entry name" value="Ribosomal_uS3_C"/>
</dbReference>
<dbReference type="GO" id="GO:0022627">
    <property type="term" value="C:cytosolic small ribosomal subunit"/>
    <property type="evidence" value="ECO:0007669"/>
    <property type="project" value="TreeGrafter"/>
</dbReference>
<dbReference type="RefSeq" id="WP_123048036.1">
    <property type="nucleotide sequence ID" value="NZ_PTJO01000004.1"/>
</dbReference>
<protein>
    <recommendedName>
        <fullName evidence="7 8">Small ribosomal subunit protein uS3</fullName>
    </recommendedName>
</protein>
<dbReference type="EMBL" id="PTJO01000004">
    <property type="protein sequence ID" value="RNE48899.1"/>
    <property type="molecule type" value="Genomic_DNA"/>
</dbReference>
<evidence type="ECO:0000313" key="12">
    <source>
        <dbReference type="EMBL" id="RNE48899.1"/>
    </source>
</evidence>
<dbReference type="AlphaFoldDB" id="A0A3M8K7Q7"/>
<evidence type="ECO:0000256" key="4">
    <source>
        <dbReference type="ARBA" id="ARBA00022980"/>
    </source>
</evidence>
<dbReference type="Gene3D" id="3.30.1140.32">
    <property type="entry name" value="Ribosomal protein S3, C-terminal domain"/>
    <property type="match status" value="1"/>
</dbReference>
<dbReference type="Pfam" id="PF07650">
    <property type="entry name" value="KH_2"/>
    <property type="match status" value="1"/>
</dbReference>
<reference evidence="12 13" key="1">
    <citation type="submission" date="2018-02" db="EMBL/GenBank/DDBJ databases">
        <title>Corynebacterium alimpuense sp. nov., a marine obligate actinomycete isolated from sediments of Valparaiso bay, Chile.</title>
        <authorList>
            <person name="Claverias F."/>
            <person name="Gonzales-Siles L."/>
            <person name="Salva-Serra F."/>
            <person name="Inganaes E."/>
            <person name="Molin K."/>
            <person name="Cumsille A."/>
            <person name="Undabarrena A."/>
            <person name="Couve E."/>
            <person name="Moore E.R.B."/>
            <person name="Gomila M."/>
            <person name="Camara B."/>
        </authorList>
    </citation>
    <scope>NUCLEOTIDE SEQUENCE [LARGE SCALE GENOMIC DNA]</scope>
    <source>
        <strain evidence="12 13">CCUG 69366</strain>
    </source>
</reference>
<comment type="similarity">
    <text evidence="1 8 9">Belongs to the universal ribosomal protein uS3 family.</text>
</comment>
<dbReference type="InterPro" id="IPR005704">
    <property type="entry name" value="Ribosomal_uS3_bac-typ"/>
</dbReference>
<dbReference type="NCBIfam" id="TIGR01009">
    <property type="entry name" value="rpsC_bact"/>
    <property type="match status" value="1"/>
</dbReference>
<comment type="subunit">
    <text evidence="8">Part of the 30S ribosomal subunit. Forms a tight complex with proteins S10 and S14.</text>
</comment>
<gene>
    <name evidence="8" type="primary">rpsC</name>
    <name evidence="12" type="ORF">C5L39_06285</name>
</gene>
<evidence type="ECO:0000256" key="8">
    <source>
        <dbReference type="HAMAP-Rule" id="MF_01309"/>
    </source>
</evidence>
<keyword evidence="5 8" id="KW-0687">Ribonucleoprotein</keyword>
<organism evidence="12 13">
    <name type="scientific">Corynebacterium alimapuense</name>
    <dbReference type="NCBI Taxonomy" id="1576874"/>
    <lineage>
        <taxon>Bacteria</taxon>
        <taxon>Bacillati</taxon>
        <taxon>Actinomycetota</taxon>
        <taxon>Actinomycetes</taxon>
        <taxon>Mycobacteriales</taxon>
        <taxon>Corynebacteriaceae</taxon>
        <taxon>Corynebacterium</taxon>
    </lineage>
</organism>
<evidence type="ECO:0000256" key="5">
    <source>
        <dbReference type="ARBA" id="ARBA00023274"/>
    </source>
</evidence>
<dbReference type="GO" id="GO:0006412">
    <property type="term" value="P:translation"/>
    <property type="evidence" value="ECO:0007669"/>
    <property type="project" value="UniProtKB-UniRule"/>
</dbReference>
<evidence type="ECO:0000256" key="1">
    <source>
        <dbReference type="ARBA" id="ARBA00010761"/>
    </source>
</evidence>
<dbReference type="CDD" id="cd02412">
    <property type="entry name" value="KH-II_30S_S3"/>
    <property type="match status" value="1"/>
</dbReference>
<proteinExistence type="inferred from homology"/>
<comment type="function">
    <text evidence="6 8">Binds the lower part of the 30S subunit head. Binds mRNA in the 70S ribosome, positioning it for translation.</text>
</comment>
<evidence type="ECO:0000256" key="9">
    <source>
        <dbReference type="RuleBase" id="RU003624"/>
    </source>
</evidence>
<dbReference type="HAMAP" id="MF_01309_B">
    <property type="entry name" value="Ribosomal_uS3_B"/>
    <property type="match status" value="1"/>
</dbReference>
<evidence type="ECO:0000256" key="2">
    <source>
        <dbReference type="ARBA" id="ARBA00022730"/>
    </source>
</evidence>
<feature type="region of interest" description="Disordered" evidence="10">
    <location>
        <begin position="213"/>
        <end position="252"/>
    </location>
</feature>
<evidence type="ECO:0000256" key="10">
    <source>
        <dbReference type="SAM" id="MobiDB-lite"/>
    </source>
</evidence>
<feature type="compositionally biased region" description="Basic and acidic residues" evidence="10">
    <location>
        <begin position="213"/>
        <end position="234"/>
    </location>
</feature>
<sequence length="252" mass="28471">MGQKIHPHGLRLGITSDWKSHWYAEKQYADYVAEDIKIRTFLSTGLDRAGIADVVIERTRDRVRVDIHTARPGIVIGRRGAEADRIRRELEKLTGKMVALNILEVKNIDANANLVAQSIAEQLVNRVAFRRAMRKAIQSAMRQPQVKGIKVVCSGRLGGAEMSRTERYHEGRVPLHTLRAEIDYGTHEAHTTFGRIGVKVWIYKGDVVGGRRESEINAPSERRGRGGDRNDRGGRPRRGGQRRQRAEQKQEG</sequence>
<dbReference type="PANTHER" id="PTHR11760">
    <property type="entry name" value="30S/40S RIBOSOMAL PROTEIN S3"/>
    <property type="match status" value="1"/>
</dbReference>
<dbReference type="SMART" id="SM00322">
    <property type="entry name" value="KH"/>
    <property type="match status" value="1"/>
</dbReference>
<dbReference type="InterPro" id="IPR036419">
    <property type="entry name" value="Ribosomal_S3_C_sf"/>
</dbReference>
<dbReference type="Pfam" id="PF00189">
    <property type="entry name" value="Ribosomal_S3_C"/>
    <property type="match status" value="1"/>
</dbReference>
<dbReference type="Proteomes" id="UP000266975">
    <property type="component" value="Unassembled WGS sequence"/>
</dbReference>
<dbReference type="SUPFAM" id="SSF54814">
    <property type="entry name" value="Prokaryotic type KH domain (KH-domain type II)"/>
    <property type="match status" value="1"/>
</dbReference>